<reference evidence="3 4" key="1">
    <citation type="submission" date="2013-05" db="EMBL/GenBank/DDBJ databases">
        <title>Genome assembly of Chondromyces apiculatus DSM 436.</title>
        <authorList>
            <person name="Sharma G."/>
            <person name="Khatri I."/>
            <person name="Kaur C."/>
            <person name="Mayilraj S."/>
            <person name="Subramanian S."/>
        </authorList>
    </citation>
    <scope>NUCLEOTIDE SEQUENCE [LARGE SCALE GENOMIC DNA]</scope>
    <source>
        <strain evidence="3 4">DSM 436</strain>
    </source>
</reference>
<evidence type="ECO:0000256" key="2">
    <source>
        <dbReference type="SAM" id="MobiDB-lite"/>
    </source>
</evidence>
<gene>
    <name evidence="3" type="ORF">CAP_7979</name>
</gene>
<dbReference type="GO" id="GO:0017148">
    <property type="term" value="P:negative regulation of translation"/>
    <property type="evidence" value="ECO:0007669"/>
    <property type="project" value="TreeGrafter"/>
</dbReference>
<dbReference type="SUPFAM" id="SSF81301">
    <property type="entry name" value="Nucleotidyltransferase"/>
    <property type="match status" value="1"/>
</dbReference>
<accession>A0A017SXD9</accession>
<dbReference type="EMBL" id="ASRX01000076">
    <property type="protein sequence ID" value="EYF01603.1"/>
    <property type="molecule type" value="Genomic_DNA"/>
</dbReference>
<sequence>MDYADYLVIMTGRSDRHVHAIAVGLEDALREKKLSPLSMEGLSAATWVLIDFGDVVVHVFQEETRRVYDIEGLWMDAGRIPVPGGDAEGPVPAHTPPRDFST</sequence>
<name>A0A017SXD9_9BACT</name>
<dbReference type="eggNOG" id="COG0799">
    <property type="taxonomic scope" value="Bacteria"/>
</dbReference>
<organism evidence="3 4">
    <name type="scientific">Chondromyces apiculatus DSM 436</name>
    <dbReference type="NCBI Taxonomy" id="1192034"/>
    <lineage>
        <taxon>Bacteria</taxon>
        <taxon>Pseudomonadati</taxon>
        <taxon>Myxococcota</taxon>
        <taxon>Polyangia</taxon>
        <taxon>Polyangiales</taxon>
        <taxon>Polyangiaceae</taxon>
        <taxon>Chondromyces</taxon>
    </lineage>
</organism>
<protein>
    <submittedName>
        <fullName evidence="3">Iojap protein</fullName>
    </submittedName>
</protein>
<evidence type="ECO:0000313" key="3">
    <source>
        <dbReference type="EMBL" id="EYF01603.1"/>
    </source>
</evidence>
<dbReference type="PANTHER" id="PTHR21043:SF0">
    <property type="entry name" value="MITOCHONDRIAL ASSEMBLY OF RIBOSOMAL LARGE SUBUNIT PROTEIN 1"/>
    <property type="match status" value="1"/>
</dbReference>
<dbReference type="GO" id="GO:0043023">
    <property type="term" value="F:ribosomal large subunit binding"/>
    <property type="evidence" value="ECO:0007669"/>
    <property type="project" value="TreeGrafter"/>
</dbReference>
<keyword evidence="4" id="KW-1185">Reference proteome</keyword>
<dbReference type="NCBIfam" id="TIGR00090">
    <property type="entry name" value="rsfS_iojap_ybeB"/>
    <property type="match status" value="1"/>
</dbReference>
<evidence type="ECO:0000313" key="4">
    <source>
        <dbReference type="Proteomes" id="UP000019678"/>
    </source>
</evidence>
<dbReference type="InterPro" id="IPR004394">
    <property type="entry name" value="Iojap/RsfS/C7orf30"/>
</dbReference>
<dbReference type="PANTHER" id="PTHR21043">
    <property type="entry name" value="IOJAP SUPERFAMILY ORTHOLOG"/>
    <property type="match status" value="1"/>
</dbReference>
<evidence type="ECO:0000256" key="1">
    <source>
        <dbReference type="ARBA" id="ARBA00010574"/>
    </source>
</evidence>
<dbReference type="Pfam" id="PF02410">
    <property type="entry name" value="RsfS"/>
    <property type="match status" value="1"/>
</dbReference>
<dbReference type="Proteomes" id="UP000019678">
    <property type="component" value="Unassembled WGS sequence"/>
</dbReference>
<dbReference type="AlphaFoldDB" id="A0A017SXD9"/>
<proteinExistence type="inferred from homology"/>
<dbReference type="STRING" id="1192034.CAP_7979"/>
<comment type="similarity">
    <text evidence="1">Belongs to the Iojap/RsfS family.</text>
</comment>
<dbReference type="GO" id="GO:0090071">
    <property type="term" value="P:negative regulation of ribosome biogenesis"/>
    <property type="evidence" value="ECO:0007669"/>
    <property type="project" value="TreeGrafter"/>
</dbReference>
<dbReference type="InterPro" id="IPR043519">
    <property type="entry name" value="NT_sf"/>
</dbReference>
<comment type="caution">
    <text evidence="3">The sequence shown here is derived from an EMBL/GenBank/DDBJ whole genome shotgun (WGS) entry which is preliminary data.</text>
</comment>
<dbReference type="Gene3D" id="3.30.460.10">
    <property type="entry name" value="Beta Polymerase, domain 2"/>
    <property type="match status" value="1"/>
</dbReference>
<feature type="region of interest" description="Disordered" evidence="2">
    <location>
        <begin position="83"/>
        <end position="102"/>
    </location>
</feature>